<dbReference type="OrthoDB" id="194443at2759"/>
<dbReference type="EMBL" id="QGMI01000959">
    <property type="protein sequence ID" value="TVY35534.1"/>
    <property type="molecule type" value="Genomic_DNA"/>
</dbReference>
<gene>
    <name evidence="1" type="ORF">LOCC1_G005520</name>
</gene>
<evidence type="ECO:0000313" key="2">
    <source>
        <dbReference type="Proteomes" id="UP000443090"/>
    </source>
</evidence>
<evidence type="ECO:0000313" key="1">
    <source>
        <dbReference type="EMBL" id="TVY35534.1"/>
    </source>
</evidence>
<dbReference type="Proteomes" id="UP000443090">
    <property type="component" value="Unassembled WGS sequence"/>
</dbReference>
<reference evidence="1 2" key="1">
    <citation type="submission" date="2018-05" db="EMBL/GenBank/DDBJ databases">
        <title>Genome sequencing and assembly of the regulated plant pathogen Lachnellula willkommii and related sister species for the development of diagnostic species identification markers.</title>
        <authorList>
            <person name="Giroux E."/>
            <person name="Bilodeau G."/>
        </authorList>
    </citation>
    <scope>NUCLEOTIDE SEQUENCE [LARGE SCALE GENOMIC DNA]</scope>
    <source>
        <strain evidence="1 2">CBS 160.35</strain>
    </source>
</reference>
<accession>A0A8H8U8Q4</accession>
<name>A0A8H8U8Q4_9HELO</name>
<comment type="caution">
    <text evidence="1">The sequence shown here is derived from an EMBL/GenBank/DDBJ whole genome shotgun (WGS) entry which is preliminary data.</text>
</comment>
<dbReference type="AlphaFoldDB" id="A0A8H8U8Q4"/>
<sequence length="163" mass="18895">MTSPALKPATSISLNTNRNLSQLRAIFRFAVSSLHQRKTAARQVTPISQNHSQRRHIQLLIPGLQNLIVRTFEEIRQDTKITSTTSVRYVYENTCEKSPLRKLLLHQCACHLKITWFRENPQQFPKQFLLDLAELGLQVIERKTMKEHVGLASNRSQYEVDED</sequence>
<keyword evidence="2" id="KW-1185">Reference proteome</keyword>
<organism evidence="1 2">
    <name type="scientific">Lachnellula occidentalis</name>
    <dbReference type="NCBI Taxonomy" id="215460"/>
    <lineage>
        <taxon>Eukaryota</taxon>
        <taxon>Fungi</taxon>
        <taxon>Dikarya</taxon>
        <taxon>Ascomycota</taxon>
        <taxon>Pezizomycotina</taxon>
        <taxon>Leotiomycetes</taxon>
        <taxon>Helotiales</taxon>
        <taxon>Lachnaceae</taxon>
        <taxon>Lachnellula</taxon>
    </lineage>
</organism>
<protein>
    <submittedName>
        <fullName evidence="1">Uncharacterized protein</fullName>
    </submittedName>
</protein>
<proteinExistence type="predicted"/>